<dbReference type="SMART" id="SM00404">
    <property type="entry name" value="PTPc_motif"/>
    <property type="match status" value="1"/>
</dbReference>
<dbReference type="InterPro" id="IPR003595">
    <property type="entry name" value="Tyr_Pase_cat"/>
</dbReference>
<dbReference type="PROSITE" id="PS00383">
    <property type="entry name" value="TYR_PHOSPHATASE_1"/>
    <property type="match status" value="1"/>
</dbReference>
<dbReference type="InterPro" id="IPR029021">
    <property type="entry name" value="Prot-tyrosine_phosphatase-like"/>
</dbReference>
<dbReference type="Gene3D" id="3.90.190.10">
    <property type="entry name" value="Protein tyrosine phosphatase superfamily"/>
    <property type="match status" value="1"/>
</dbReference>
<dbReference type="PROSITE" id="PS50056">
    <property type="entry name" value="TYR_PHOSPHATASE_2"/>
    <property type="match status" value="1"/>
</dbReference>
<feature type="domain" description="Tyrosine specific protein phosphatases" evidence="4">
    <location>
        <begin position="342"/>
        <end position="410"/>
    </location>
</feature>
<keyword evidence="6" id="KW-1185">Reference proteome</keyword>
<dbReference type="PANTHER" id="PTHR47216:SF4">
    <property type="entry name" value="OS01G0859400 PROTEIN"/>
    <property type="match status" value="1"/>
</dbReference>
<sequence length="422" mass="47549">MLWLLFLGPYFFLTYGQVNQFTATRSDVAIFAFGWESSIPFLPWTIVPYWSIDLLYGISLFVCTSRRELWVHGCRLLTASTVACLGFLLFPLRFSFVRPQSDGMFGWLFAQLEMFDLPYNQAPSLHIILLWLLWLRFCPHVAARWRWLLHSWFSLIGISVLTTWQHHAIDVVTGLFVGIVISYALPIAQRWRWKPSRDPFARRLASYYFVGGSVCALSAVGLGGAGWLFLWPSFALLMVSLGYLGLGDGVFQKNERGNVSPSARVLLAPYWLGAWCSFRYFSAKFPASNEITPGIVLGCYPKTPIEAGAVLDMTSEWPRSRHAHSAFYTACPQLDLLAPSVEELQQSVQVLDRLSGKGNVLVHCALGLSRSATVVAAWLLQQRVAVTVAQAVECVQQKRPGVIFRESHVAVLDQWAKEYVKP</sequence>
<dbReference type="AlphaFoldDB" id="A0A2X4XYL5"/>
<name>A0A2X4XYL5_9GAMM</name>
<evidence type="ECO:0000313" key="6">
    <source>
        <dbReference type="Proteomes" id="UP000249005"/>
    </source>
</evidence>
<proteinExistence type="predicted"/>
<feature type="transmembrane region" description="Helical" evidence="3">
    <location>
        <begin position="171"/>
        <end position="188"/>
    </location>
</feature>
<feature type="transmembrane region" description="Helical" evidence="3">
    <location>
        <begin position="117"/>
        <end position="135"/>
    </location>
</feature>
<keyword evidence="3" id="KW-1133">Transmembrane helix</keyword>
<evidence type="ECO:0000256" key="3">
    <source>
        <dbReference type="SAM" id="Phobius"/>
    </source>
</evidence>
<evidence type="ECO:0000256" key="2">
    <source>
        <dbReference type="ARBA" id="ARBA00022912"/>
    </source>
</evidence>
<dbReference type="PANTHER" id="PTHR47216">
    <property type="match status" value="1"/>
</dbReference>
<keyword evidence="3" id="KW-0812">Transmembrane</keyword>
<dbReference type="InterPro" id="IPR000340">
    <property type="entry name" value="Dual-sp_phosphatase_cat-dom"/>
</dbReference>
<evidence type="ECO:0000256" key="1">
    <source>
        <dbReference type="ARBA" id="ARBA00022801"/>
    </source>
</evidence>
<reference evidence="5 6" key="1">
    <citation type="submission" date="2018-06" db="EMBL/GenBank/DDBJ databases">
        <authorList>
            <consortium name="Pathogen Informatics"/>
            <person name="Doyle S."/>
        </authorList>
    </citation>
    <scope>NUCLEOTIDE SEQUENCE [LARGE SCALE GENOMIC DNA]</scope>
    <source>
        <strain evidence="5 6">NCTC12151</strain>
    </source>
</reference>
<dbReference type="InterPro" id="IPR016130">
    <property type="entry name" value="Tyr_Pase_AS"/>
</dbReference>
<evidence type="ECO:0000259" key="4">
    <source>
        <dbReference type="PROSITE" id="PS50056"/>
    </source>
</evidence>
<keyword evidence="2" id="KW-0904">Protein phosphatase</keyword>
<dbReference type="InterPro" id="IPR020422">
    <property type="entry name" value="TYR_PHOSPHATASE_DUAL_dom"/>
</dbReference>
<dbReference type="KEGG" id="lri:NCTC12151_02257"/>
<feature type="transmembrane region" description="Helical" evidence="3">
    <location>
        <begin position="147"/>
        <end position="165"/>
    </location>
</feature>
<organism evidence="5 6">
    <name type="scientific">Leminorella richardii</name>
    <dbReference type="NCBI Taxonomy" id="158841"/>
    <lineage>
        <taxon>Bacteria</taxon>
        <taxon>Pseudomonadati</taxon>
        <taxon>Pseudomonadota</taxon>
        <taxon>Gammaproteobacteria</taxon>
        <taxon>Enterobacterales</taxon>
        <taxon>Budviciaceae</taxon>
        <taxon>Leminorella</taxon>
    </lineage>
</organism>
<feature type="transmembrane region" description="Helical" evidence="3">
    <location>
        <begin position="41"/>
        <end position="64"/>
    </location>
</feature>
<dbReference type="EMBL" id="LS483470">
    <property type="protein sequence ID" value="SQI41674.1"/>
    <property type="molecule type" value="Genomic_DNA"/>
</dbReference>
<feature type="transmembrane region" description="Helical" evidence="3">
    <location>
        <begin position="76"/>
        <end position="97"/>
    </location>
</feature>
<dbReference type="SUPFAM" id="SSF52799">
    <property type="entry name" value="(Phosphotyrosine protein) phosphatases II"/>
    <property type="match status" value="1"/>
</dbReference>
<protein>
    <submittedName>
        <fullName evidence="5">Dual specificity phosphatase, catalytic domain</fullName>
    </submittedName>
</protein>
<gene>
    <name evidence="5" type="ORF">NCTC12151_02257</name>
</gene>
<feature type="transmembrane region" description="Helical" evidence="3">
    <location>
        <begin position="200"/>
        <end position="222"/>
    </location>
</feature>
<dbReference type="Pfam" id="PF00782">
    <property type="entry name" value="DSPc"/>
    <property type="match status" value="1"/>
</dbReference>
<accession>A0A2X4XYL5</accession>
<dbReference type="CDD" id="cd03386">
    <property type="entry name" value="PAP2_Aur1_like"/>
    <property type="match status" value="1"/>
</dbReference>
<dbReference type="GO" id="GO:0004721">
    <property type="term" value="F:phosphoprotein phosphatase activity"/>
    <property type="evidence" value="ECO:0007669"/>
    <property type="project" value="UniProtKB-KW"/>
</dbReference>
<keyword evidence="1" id="KW-0378">Hydrolase</keyword>
<keyword evidence="3" id="KW-0472">Membrane</keyword>
<dbReference type="InterPro" id="IPR000387">
    <property type="entry name" value="Tyr_Pase_dom"/>
</dbReference>
<evidence type="ECO:0000313" key="5">
    <source>
        <dbReference type="EMBL" id="SQI41674.1"/>
    </source>
</evidence>
<dbReference type="SMART" id="SM00195">
    <property type="entry name" value="DSPc"/>
    <property type="match status" value="1"/>
</dbReference>
<dbReference type="Proteomes" id="UP000249005">
    <property type="component" value="Chromosome 1"/>
</dbReference>